<evidence type="ECO:0000313" key="2">
    <source>
        <dbReference type="EnsemblPlants" id="LPERR12G07510.1"/>
    </source>
</evidence>
<reference evidence="3" key="2">
    <citation type="submission" date="2013-12" db="EMBL/GenBank/DDBJ databases">
        <authorList>
            <person name="Yu Y."/>
            <person name="Lee S."/>
            <person name="de Baynast K."/>
            <person name="Wissotski M."/>
            <person name="Liu L."/>
            <person name="Talag J."/>
            <person name="Goicoechea J."/>
            <person name="Angelova A."/>
            <person name="Jetty R."/>
            <person name="Kudrna D."/>
            <person name="Golser W."/>
            <person name="Rivera L."/>
            <person name="Zhang J."/>
            <person name="Wing R."/>
        </authorList>
    </citation>
    <scope>NUCLEOTIDE SEQUENCE</scope>
</reference>
<dbReference type="Proteomes" id="UP000032180">
    <property type="component" value="Chromosome 12"/>
</dbReference>
<accession>A0A0D9XYI0</accession>
<feature type="compositionally biased region" description="Polar residues" evidence="1">
    <location>
        <begin position="39"/>
        <end position="50"/>
    </location>
</feature>
<evidence type="ECO:0000256" key="1">
    <source>
        <dbReference type="SAM" id="MobiDB-lite"/>
    </source>
</evidence>
<keyword evidence="3" id="KW-1185">Reference proteome</keyword>
<proteinExistence type="predicted"/>
<dbReference type="Gramene" id="LPERR12G07510.1">
    <property type="protein sequence ID" value="LPERR12G07510.1"/>
    <property type="gene ID" value="LPERR12G07510"/>
</dbReference>
<evidence type="ECO:0000313" key="3">
    <source>
        <dbReference type="Proteomes" id="UP000032180"/>
    </source>
</evidence>
<organism evidence="2 3">
    <name type="scientific">Leersia perrieri</name>
    <dbReference type="NCBI Taxonomy" id="77586"/>
    <lineage>
        <taxon>Eukaryota</taxon>
        <taxon>Viridiplantae</taxon>
        <taxon>Streptophyta</taxon>
        <taxon>Embryophyta</taxon>
        <taxon>Tracheophyta</taxon>
        <taxon>Spermatophyta</taxon>
        <taxon>Magnoliopsida</taxon>
        <taxon>Liliopsida</taxon>
        <taxon>Poales</taxon>
        <taxon>Poaceae</taxon>
        <taxon>BOP clade</taxon>
        <taxon>Oryzoideae</taxon>
        <taxon>Oryzeae</taxon>
        <taxon>Oryzinae</taxon>
        <taxon>Leersia</taxon>
    </lineage>
</organism>
<sequence>MTRIWHRYEHKSVKDLMQLANIHGAPGNQYSEPKKEDSLITSMRKNLQESTDLESRERKEAYQQ</sequence>
<name>A0A0D9XYI0_9ORYZ</name>
<reference evidence="2" key="3">
    <citation type="submission" date="2015-04" db="UniProtKB">
        <authorList>
            <consortium name="EnsemblPlants"/>
        </authorList>
    </citation>
    <scope>IDENTIFICATION</scope>
</reference>
<dbReference type="AlphaFoldDB" id="A0A0D9XYI0"/>
<reference evidence="2 3" key="1">
    <citation type="submission" date="2012-08" db="EMBL/GenBank/DDBJ databases">
        <title>Oryza genome evolution.</title>
        <authorList>
            <person name="Wing R.A."/>
        </authorList>
    </citation>
    <scope>NUCLEOTIDE SEQUENCE</scope>
</reference>
<protein>
    <submittedName>
        <fullName evidence="2">Uncharacterized protein</fullName>
    </submittedName>
</protein>
<feature type="compositionally biased region" description="Basic and acidic residues" evidence="1">
    <location>
        <begin position="53"/>
        <end position="64"/>
    </location>
</feature>
<dbReference type="EnsemblPlants" id="LPERR12G07510.1">
    <property type="protein sequence ID" value="LPERR12G07510.1"/>
    <property type="gene ID" value="LPERR12G07510"/>
</dbReference>
<dbReference type="HOGENOM" id="CLU_2870833_0_0_1"/>
<feature type="region of interest" description="Disordered" evidence="1">
    <location>
        <begin position="24"/>
        <end position="64"/>
    </location>
</feature>